<dbReference type="GO" id="GO:0005507">
    <property type="term" value="F:copper ion binding"/>
    <property type="evidence" value="ECO:0007669"/>
    <property type="project" value="InterPro"/>
</dbReference>
<evidence type="ECO:0000256" key="2">
    <source>
        <dbReference type="SAM" id="SignalP"/>
    </source>
</evidence>
<dbReference type="InterPro" id="IPR036423">
    <property type="entry name" value="SOD-like_Cu/Zn_dom_sf"/>
</dbReference>
<proteinExistence type="predicted"/>
<evidence type="ECO:0000313" key="5">
    <source>
        <dbReference type="Proteomes" id="UP001283361"/>
    </source>
</evidence>
<feature type="chain" id="PRO_5041934898" description="Superoxide dismutase copper/zinc binding domain-containing protein" evidence="2">
    <location>
        <begin position="23"/>
        <end position="355"/>
    </location>
</feature>
<organism evidence="4 5">
    <name type="scientific">Elysia crispata</name>
    <name type="common">lettuce slug</name>
    <dbReference type="NCBI Taxonomy" id="231223"/>
    <lineage>
        <taxon>Eukaryota</taxon>
        <taxon>Metazoa</taxon>
        <taxon>Spiralia</taxon>
        <taxon>Lophotrochozoa</taxon>
        <taxon>Mollusca</taxon>
        <taxon>Gastropoda</taxon>
        <taxon>Heterobranchia</taxon>
        <taxon>Euthyneura</taxon>
        <taxon>Panpulmonata</taxon>
        <taxon>Sacoglossa</taxon>
        <taxon>Placobranchoidea</taxon>
        <taxon>Plakobranchidae</taxon>
        <taxon>Elysia</taxon>
    </lineage>
</organism>
<keyword evidence="5" id="KW-1185">Reference proteome</keyword>
<feature type="signal peptide" evidence="2">
    <location>
        <begin position="1"/>
        <end position="22"/>
    </location>
</feature>
<dbReference type="InterPro" id="IPR001424">
    <property type="entry name" value="SOD_Cu_Zn_dom"/>
</dbReference>
<sequence length="355" mass="39090">MKLYQGLVLVCFLAQFVCQVQSKKRKGRGGRRDWRMERLQKMVSPMKEEIQLLQKTVEKISNPVHIHLHGVSGLDSSTADQLVVKDEDKHDHHDHDHHDKHHKHHKHHDHTRGGSDRHSGGNGASESQQAGAREDEEDNQDSPNQSHVHIHLKIAGELDGQRVETCPPQDDVYPKDEYTHACCHVMPNPAVITTHNLQGDVYLRQKPNEDIEVKVSVGGFDNSEKVISYHGFHVHELADIAGGCNAFGGHYNPGGHAHGGPDSDQKLVSHGGPHSEHKHAGDWGNIKAYRGASIDTFNASGTLYGRESMFGRGIVIHIGKDDLGKGGTHSSRTTGSAGARIACCVIGHCKGKNWD</sequence>
<dbReference type="PANTHER" id="PTHR10003">
    <property type="entry name" value="SUPEROXIDE DISMUTASE CU-ZN -RELATED"/>
    <property type="match status" value="1"/>
</dbReference>
<keyword evidence="2" id="KW-0732">Signal</keyword>
<comment type="caution">
    <text evidence="4">The sequence shown here is derived from an EMBL/GenBank/DDBJ whole genome shotgun (WGS) entry which is preliminary data.</text>
</comment>
<feature type="compositionally biased region" description="Basic and acidic residues" evidence="1">
    <location>
        <begin position="259"/>
        <end position="281"/>
    </location>
</feature>
<protein>
    <recommendedName>
        <fullName evidence="3">Superoxide dismutase copper/zinc binding domain-containing protein</fullName>
    </recommendedName>
</protein>
<gene>
    <name evidence="4" type="ORF">RRG08_008396</name>
</gene>
<evidence type="ECO:0000256" key="1">
    <source>
        <dbReference type="SAM" id="MobiDB-lite"/>
    </source>
</evidence>
<feature type="domain" description="Superoxide dismutase copper/zinc binding" evidence="3">
    <location>
        <begin position="198"/>
        <end position="346"/>
    </location>
</feature>
<dbReference type="AlphaFoldDB" id="A0AAE1ED06"/>
<feature type="region of interest" description="Disordered" evidence="1">
    <location>
        <begin position="87"/>
        <end position="146"/>
    </location>
</feature>
<reference evidence="4" key="1">
    <citation type="journal article" date="2023" name="G3 (Bethesda)">
        <title>A reference genome for the long-term kleptoplast-retaining sea slug Elysia crispata morphotype clarki.</title>
        <authorList>
            <person name="Eastman K.E."/>
            <person name="Pendleton A.L."/>
            <person name="Shaikh M.A."/>
            <person name="Suttiyut T."/>
            <person name="Ogas R."/>
            <person name="Tomko P."/>
            <person name="Gavelis G."/>
            <person name="Widhalm J.R."/>
            <person name="Wisecaver J.H."/>
        </authorList>
    </citation>
    <scope>NUCLEOTIDE SEQUENCE</scope>
    <source>
        <strain evidence="4">ECLA1</strain>
    </source>
</reference>
<feature type="compositionally biased region" description="Basic and acidic residues" evidence="1">
    <location>
        <begin position="87"/>
        <end position="97"/>
    </location>
</feature>
<dbReference type="EMBL" id="JAWDGP010000196">
    <property type="protein sequence ID" value="KAK3803026.1"/>
    <property type="molecule type" value="Genomic_DNA"/>
</dbReference>
<name>A0AAE1ED06_9GAST</name>
<evidence type="ECO:0000313" key="4">
    <source>
        <dbReference type="EMBL" id="KAK3803026.1"/>
    </source>
</evidence>
<accession>A0AAE1ED06</accession>
<evidence type="ECO:0000259" key="3">
    <source>
        <dbReference type="Pfam" id="PF00080"/>
    </source>
</evidence>
<dbReference type="GO" id="GO:0006801">
    <property type="term" value="P:superoxide metabolic process"/>
    <property type="evidence" value="ECO:0007669"/>
    <property type="project" value="InterPro"/>
</dbReference>
<dbReference type="Proteomes" id="UP001283361">
    <property type="component" value="Unassembled WGS sequence"/>
</dbReference>
<dbReference type="Gene3D" id="2.60.40.200">
    <property type="entry name" value="Superoxide dismutase, copper/zinc binding domain"/>
    <property type="match status" value="1"/>
</dbReference>
<dbReference type="InterPro" id="IPR024134">
    <property type="entry name" value="SOD_Cu/Zn_/chaperone"/>
</dbReference>
<feature type="compositionally biased region" description="Basic residues" evidence="1">
    <location>
        <begin position="98"/>
        <end position="110"/>
    </location>
</feature>
<dbReference type="SUPFAM" id="SSF49329">
    <property type="entry name" value="Cu,Zn superoxide dismutase-like"/>
    <property type="match status" value="1"/>
</dbReference>
<dbReference type="Pfam" id="PF00080">
    <property type="entry name" value="Sod_Cu"/>
    <property type="match status" value="1"/>
</dbReference>
<feature type="region of interest" description="Disordered" evidence="1">
    <location>
        <begin position="255"/>
        <end position="282"/>
    </location>
</feature>